<dbReference type="HOGENOM" id="CLU_3000567_0_0_1"/>
<dbReference type="InParanoid" id="A0ED60"/>
<evidence type="ECO:0000256" key="1">
    <source>
        <dbReference type="SAM" id="Phobius"/>
    </source>
</evidence>
<reference evidence="2 3" key="1">
    <citation type="journal article" date="2006" name="Nature">
        <title>Global trends of whole-genome duplications revealed by the ciliate Paramecium tetraurelia.</title>
        <authorList>
            <consortium name="Genoscope"/>
            <person name="Aury J.-M."/>
            <person name="Jaillon O."/>
            <person name="Duret L."/>
            <person name="Noel B."/>
            <person name="Jubin C."/>
            <person name="Porcel B.M."/>
            <person name="Segurens B."/>
            <person name="Daubin V."/>
            <person name="Anthouard V."/>
            <person name="Aiach N."/>
            <person name="Arnaiz O."/>
            <person name="Billaut A."/>
            <person name="Beisson J."/>
            <person name="Blanc I."/>
            <person name="Bouhouche K."/>
            <person name="Camara F."/>
            <person name="Duharcourt S."/>
            <person name="Guigo R."/>
            <person name="Gogendeau D."/>
            <person name="Katinka M."/>
            <person name="Keller A.-M."/>
            <person name="Kissmehl R."/>
            <person name="Klotz C."/>
            <person name="Koll F."/>
            <person name="Le Moue A."/>
            <person name="Lepere C."/>
            <person name="Malinsky S."/>
            <person name="Nowacki M."/>
            <person name="Nowak J.K."/>
            <person name="Plattner H."/>
            <person name="Poulain J."/>
            <person name="Ruiz F."/>
            <person name="Serrano V."/>
            <person name="Zagulski M."/>
            <person name="Dessen P."/>
            <person name="Betermier M."/>
            <person name="Weissenbach J."/>
            <person name="Scarpelli C."/>
            <person name="Schachter V."/>
            <person name="Sperling L."/>
            <person name="Meyer E."/>
            <person name="Cohen J."/>
            <person name="Wincker P."/>
        </authorList>
    </citation>
    <scope>NUCLEOTIDE SEQUENCE [LARGE SCALE GENOMIC DNA]</scope>
    <source>
        <strain evidence="2 3">Stock d4-2</strain>
    </source>
</reference>
<organism evidence="2 3">
    <name type="scientific">Paramecium tetraurelia</name>
    <dbReference type="NCBI Taxonomy" id="5888"/>
    <lineage>
        <taxon>Eukaryota</taxon>
        <taxon>Sar</taxon>
        <taxon>Alveolata</taxon>
        <taxon>Ciliophora</taxon>
        <taxon>Intramacronucleata</taxon>
        <taxon>Oligohymenophorea</taxon>
        <taxon>Peniculida</taxon>
        <taxon>Parameciidae</taxon>
        <taxon>Paramecium</taxon>
    </lineage>
</organism>
<evidence type="ECO:0000313" key="2">
    <source>
        <dbReference type="EMBL" id="CAK93227.1"/>
    </source>
</evidence>
<feature type="transmembrane region" description="Helical" evidence="1">
    <location>
        <begin position="38"/>
        <end position="55"/>
    </location>
</feature>
<name>A0ED60_PARTE</name>
<gene>
    <name evidence="2" type="ORF">GSPATT00004096001</name>
</gene>
<dbReference type="RefSeq" id="XP_001460624.1">
    <property type="nucleotide sequence ID" value="XM_001460587.2"/>
</dbReference>
<dbReference type="Proteomes" id="UP000000600">
    <property type="component" value="Unassembled WGS sequence"/>
</dbReference>
<dbReference type="AlphaFoldDB" id="A0ED60"/>
<proteinExistence type="predicted"/>
<dbReference type="EMBL" id="CT868671">
    <property type="protein sequence ID" value="CAK93227.1"/>
    <property type="molecule type" value="Genomic_DNA"/>
</dbReference>
<keyword evidence="1" id="KW-0472">Membrane</keyword>
<dbReference type="KEGG" id="ptm:GSPATT00004096001"/>
<sequence>MFQQIRHCQISNELLTGLLIALRLIAKVFQMFNLDNKSNDYFYLISWIAYYAFYFKF</sequence>
<keyword evidence="3" id="KW-1185">Reference proteome</keyword>
<keyword evidence="1" id="KW-0812">Transmembrane</keyword>
<protein>
    <submittedName>
        <fullName evidence="2">Uncharacterized protein</fullName>
    </submittedName>
</protein>
<dbReference type="GeneID" id="5046409"/>
<evidence type="ECO:0000313" key="3">
    <source>
        <dbReference type="Proteomes" id="UP000000600"/>
    </source>
</evidence>
<accession>A0ED60</accession>
<keyword evidence="1" id="KW-1133">Transmembrane helix</keyword>